<sequence length="790" mass="80916">MRSAAAHPAGEVEQAADDEGPADAANGSDEEPDDLDEAADALDAAHALNELASLDAEDEGDCRGDARGDGEEAGPSGRPDVGRLSADFIDRIVEEADLSYHPVMIKQYKANLRRLLRFCSHDSNGRPRKVPLTIHLASEEGLAVAVQFMADCVGKNFPGQKSKRVLSYSTLIAMHAMLQWKYSKQAAQGVSPTMEFNAPCRTTKYPREVPPLPWFRQALPQMAMAVALLFGPKLPPTEAGAVANLTAVLKEPHAGPERGPLAATLALLGALAVDAEGREAALAAGVVPAAVRILRAPELHVEVAAAAARLLGRLAHLAEAGAACRSAGGIPALLRLLQRPGSASPAAGGRGAGPPAAVAIAVAEAVTVLCAGHEVNQDAVRDAYGIAVLVDLLGCANAVQAGLAAAACDALTAVAAGSAANKAAVRDAWALPLLVGLLAPPAPEAVAERAAGCLQALTAGCEDNTAALLGTNSALPALVRCLGPSAGMALRERCAAVVASLSLSEAALQPLREANAVPPLIQLLETGPRARATELAALALANLAAANTNRRAIRLSGGVPPLARLLTLRPSAQVLAGAEEALQRLHVSDAERNAVLDTFQYVDARLGPASLEAWARAGAVGEGTAPAAPAVGAGISVQGGGGGGGVAAPKPFTRYTASETCALLADLGFRDTEAFAEVTGGDLLGLSAAELGEDLGVTAFQAKKVAMVQQAHALFNAIMRSPGRAEVTLAEMQEWMQTMGRSSAEAEHVAAGLADALGRSAPAIISFAEFARCYHCELLLACLERGRLSP</sequence>
<reference evidence="3 4" key="1">
    <citation type="journal article" date="2024" name="Nat. Commun.">
        <title>Phylogenomics reveals the evolutionary origins of lichenization in chlorophyte algae.</title>
        <authorList>
            <person name="Puginier C."/>
            <person name="Libourel C."/>
            <person name="Otte J."/>
            <person name="Skaloud P."/>
            <person name="Haon M."/>
            <person name="Grisel S."/>
            <person name="Petersen M."/>
            <person name="Berrin J.G."/>
            <person name="Delaux P.M."/>
            <person name="Dal Grande F."/>
            <person name="Keller J."/>
        </authorList>
    </citation>
    <scope>NUCLEOTIDE SEQUENCE [LARGE SCALE GENOMIC DNA]</scope>
    <source>
        <strain evidence="3 4">SAG 245.80</strain>
    </source>
</reference>
<evidence type="ECO:0000256" key="1">
    <source>
        <dbReference type="PROSITE-ProRule" id="PRU00259"/>
    </source>
</evidence>
<dbReference type="Gene3D" id="1.25.10.10">
    <property type="entry name" value="Leucine-rich Repeat Variant"/>
    <property type="match status" value="2"/>
</dbReference>
<dbReference type="InterPro" id="IPR011989">
    <property type="entry name" value="ARM-like"/>
</dbReference>
<feature type="region of interest" description="Disordered" evidence="2">
    <location>
        <begin position="1"/>
        <end position="82"/>
    </location>
</feature>
<accession>A0AAW1SJR0</accession>
<dbReference type="EMBL" id="JALJOU010000001">
    <property type="protein sequence ID" value="KAK9846653.1"/>
    <property type="molecule type" value="Genomic_DNA"/>
</dbReference>
<evidence type="ECO:0000256" key="2">
    <source>
        <dbReference type="SAM" id="MobiDB-lite"/>
    </source>
</evidence>
<dbReference type="SUPFAM" id="SSF48371">
    <property type="entry name" value="ARM repeat"/>
    <property type="match status" value="1"/>
</dbReference>
<dbReference type="PANTHER" id="PTHR46241:SF1">
    <property type="entry name" value="OUTER DYNEIN ARM-DOCKING COMPLEX SUBUNIT 2"/>
    <property type="match status" value="1"/>
</dbReference>
<dbReference type="Proteomes" id="UP001445335">
    <property type="component" value="Unassembled WGS sequence"/>
</dbReference>
<feature type="compositionally biased region" description="Acidic residues" evidence="2">
    <location>
        <begin position="28"/>
        <end position="40"/>
    </location>
</feature>
<dbReference type="InterPro" id="IPR016024">
    <property type="entry name" value="ARM-type_fold"/>
</dbReference>
<dbReference type="InterPro" id="IPR000225">
    <property type="entry name" value="Armadillo"/>
</dbReference>
<dbReference type="PROSITE" id="PS50176">
    <property type="entry name" value="ARM_REPEAT"/>
    <property type="match status" value="2"/>
</dbReference>
<feature type="compositionally biased region" description="Basic and acidic residues" evidence="2">
    <location>
        <begin position="61"/>
        <end position="70"/>
    </location>
</feature>
<dbReference type="Pfam" id="PF00514">
    <property type="entry name" value="Arm"/>
    <property type="match status" value="1"/>
</dbReference>
<organism evidence="3 4">
    <name type="scientific">Elliptochloris bilobata</name>
    <dbReference type="NCBI Taxonomy" id="381761"/>
    <lineage>
        <taxon>Eukaryota</taxon>
        <taxon>Viridiplantae</taxon>
        <taxon>Chlorophyta</taxon>
        <taxon>core chlorophytes</taxon>
        <taxon>Trebouxiophyceae</taxon>
        <taxon>Trebouxiophyceae incertae sedis</taxon>
        <taxon>Elliptochloris clade</taxon>
        <taxon>Elliptochloris</taxon>
    </lineage>
</organism>
<protein>
    <recommendedName>
        <fullName evidence="5">SAM domain-containing protein</fullName>
    </recommendedName>
</protein>
<evidence type="ECO:0000313" key="3">
    <source>
        <dbReference type="EMBL" id="KAK9846653.1"/>
    </source>
</evidence>
<keyword evidence="4" id="KW-1185">Reference proteome</keyword>
<evidence type="ECO:0000313" key="4">
    <source>
        <dbReference type="Proteomes" id="UP001445335"/>
    </source>
</evidence>
<dbReference type="PANTHER" id="PTHR46241">
    <property type="entry name" value="ARMADILLO REPEAT-CONTAINING PROTEIN 4 ARMC4"/>
    <property type="match status" value="1"/>
</dbReference>
<feature type="repeat" description="ARM" evidence="1">
    <location>
        <begin position="285"/>
        <end position="329"/>
    </location>
</feature>
<feature type="repeat" description="ARM" evidence="1">
    <location>
        <begin position="515"/>
        <end position="558"/>
    </location>
</feature>
<comment type="caution">
    <text evidence="3">The sequence shown here is derived from an EMBL/GenBank/DDBJ whole genome shotgun (WGS) entry which is preliminary data.</text>
</comment>
<feature type="compositionally biased region" description="Low complexity" evidence="2">
    <location>
        <begin position="41"/>
        <end position="52"/>
    </location>
</feature>
<gene>
    <name evidence="3" type="ORF">WJX81_008494</name>
</gene>
<evidence type="ECO:0008006" key="5">
    <source>
        <dbReference type="Google" id="ProtNLM"/>
    </source>
</evidence>
<dbReference type="SMART" id="SM00185">
    <property type="entry name" value="ARM"/>
    <property type="match status" value="7"/>
</dbReference>
<proteinExistence type="predicted"/>
<dbReference type="AlphaFoldDB" id="A0AAW1SJR0"/>
<name>A0AAW1SJR0_9CHLO</name>